<gene>
    <name evidence="2" type="ORF">C4D60_Mb09t25240</name>
</gene>
<feature type="compositionally biased region" description="Basic residues" evidence="1">
    <location>
        <begin position="49"/>
        <end position="63"/>
    </location>
</feature>
<dbReference type="AlphaFoldDB" id="A0A4S8IKC2"/>
<reference evidence="2 3" key="1">
    <citation type="journal article" date="2019" name="Nat. Plants">
        <title>Genome sequencing of Musa balbisiana reveals subgenome evolution and function divergence in polyploid bananas.</title>
        <authorList>
            <person name="Yao X."/>
        </authorList>
    </citation>
    <scope>NUCLEOTIDE SEQUENCE [LARGE SCALE GENOMIC DNA]</scope>
    <source>
        <strain evidence="3">cv. DH-PKW</strain>
        <tissue evidence="2">Leaves</tissue>
    </source>
</reference>
<evidence type="ECO:0000256" key="1">
    <source>
        <dbReference type="SAM" id="MobiDB-lite"/>
    </source>
</evidence>
<dbReference type="Proteomes" id="UP000317650">
    <property type="component" value="Chromosome 9"/>
</dbReference>
<evidence type="ECO:0000313" key="2">
    <source>
        <dbReference type="EMBL" id="THU48344.1"/>
    </source>
</evidence>
<feature type="compositionally biased region" description="Basic and acidic residues" evidence="1">
    <location>
        <begin position="90"/>
        <end position="100"/>
    </location>
</feature>
<protein>
    <submittedName>
        <fullName evidence="2">Uncharacterized protein</fullName>
    </submittedName>
</protein>
<evidence type="ECO:0000313" key="3">
    <source>
        <dbReference type="Proteomes" id="UP000317650"/>
    </source>
</evidence>
<name>A0A4S8IKC2_MUSBA</name>
<accession>A0A4S8IKC2</accession>
<feature type="region of interest" description="Disordered" evidence="1">
    <location>
        <begin position="31"/>
        <end position="65"/>
    </location>
</feature>
<proteinExistence type="predicted"/>
<organism evidence="2 3">
    <name type="scientific">Musa balbisiana</name>
    <name type="common">Banana</name>
    <dbReference type="NCBI Taxonomy" id="52838"/>
    <lineage>
        <taxon>Eukaryota</taxon>
        <taxon>Viridiplantae</taxon>
        <taxon>Streptophyta</taxon>
        <taxon>Embryophyta</taxon>
        <taxon>Tracheophyta</taxon>
        <taxon>Spermatophyta</taxon>
        <taxon>Magnoliopsida</taxon>
        <taxon>Liliopsida</taxon>
        <taxon>Zingiberales</taxon>
        <taxon>Musaceae</taxon>
        <taxon>Musa</taxon>
    </lineage>
</organism>
<keyword evidence="3" id="KW-1185">Reference proteome</keyword>
<comment type="caution">
    <text evidence="2">The sequence shown here is derived from an EMBL/GenBank/DDBJ whole genome shotgun (WGS) entry which is preliminary data.</text>
</comment>
<dbReference type="EMBL" id="PYDT01000010">
    <property type="protein sequence ID" value="THU48344.1"/>
    <property type="molecule type" value="Genomic_DNA"/>
</dbReference>
<feature type="region of interest" description="Disordered" evidence="1">
    <location>
        <begin position="88"/>
        <end position="114"/>
    </location>
</feature>
<sequence length="114" mass="13471">MPAMIKELRDQNLSKGWRGRDSYLNKMKAPTSQWRSLHGGPHHGFSQGRRLKKKKKKKKKKQHVNIDLWEKPVAEVIWRGGQWHMTLSTTKDRKKDERESSLVMVGQLQRDQRA</sequence>